<evidence type="ECO:0000313" key="2">
    <source>
        <dbReference type="EMBL" id="PKQ28947.1"/>
    </source>
</evidence>
<reference evidence="2 3" key="1">
    <citation type="journal article" date="2017" name="ISME J.">
        <title>Potential for microbial H2 and metal transformations associated with novel bacteria and archaea in deep terrestrial subsurface sediments.</title>
        <authorList>
            <person name="Hernsdorf A.W."/>
            <person name="Amano Y."/>
            <person name="Miyakawa K."/>
            <person name="Ise K."/>
            <person name="Suzuki Y."/>
            <person name="Anantharaman K."/>
            <person name="Probst A."/>
            <person name="Burstein D."/>
            <person name="Thomas B.C."/>
            <person name="Banfield J.F."/>
        </authorList>
    </citation>
    <scope>NUCLEOTIDE SEQUENCE [LARGE SCALE GENOMIC DNA]</scope>
    <source>
        <strain evidence="2">HGW-Actinobacteria-3</strain>
    </source>
</reference>
<accession>A0A2N3G898</accession>
<proteinExistence type="predicted"/>
<evidence type="ECO:0000313" key="3">
    <source>
        <dbReference type="Proteomes" id="UP000233654"/>
    </source>
</evidence>
<name>A0A2N3G898_9ACTN</name>
<protein>
    <submittedName>
        <fullName evidence="2">Uncharacterized protein</fullName>
    </submittedName>
</protein>
<evidence type="ECO:0000256" key="1">
    <source>
        <dbReference type="SAM" id="Coils"/>
    </source>
</evidence>
<sequence length="160" mass="18692">MVFMRNNGIDVEQVMEEVNRAIASPHTLLADFWKEKRPTAPCVSFLYPPHSRTLRVNLDMVSRNWEVDPEFEVGSRRRVAGRLVIAFKKLTRGLLRWYVNPIVHQIRKFNMLVTRTLFDLANNLDEVSGRVIELEKQEVERRLKELEQKISRLEDGSASS</sequence>
<gene>
    <name evidence="2" type="ORF">CVT63_00065</name>
</gene>
<feature type="coiled-coil region" evidence="1">
    <location>
        <begin position="117"/>
        <end position="156"/>
    </location>
</feature>
<keyword evidence="1" id="KW-0175">Coiled coil</keyword>
<comment type="caution">
    <text evidence="2">The sequence shown here is derived from an EMBL/GenBank/DDBJ whole genome shotgun (WGS) entry which is preliminary data.</text>
</comment>
<dbReference type="AlphaFoldDB" id="A0A2N3G898"/>
<dbReference type="EMBL" id="PHEX01000001">
    <property type="protein sequence ID" value="PKQ28947.1"/>
    <property type="molecule type" value="Genomic_DNA"/>
</dbReference>
<dbReference type="Proteomes" id="UP000233654">
    <property type="component" value="Unassembled WGS sequence"/>
</dbReference>
<organism evidence="2 3">
    <name type="scientific">Candidatus Anoxymicrobium japonicum</name>
    <dbReference type="NCBI Taxonomy" id="2013648"/>
    <lineage>
        <taxon>Bacteria</taxon>
        <taxon>Bacillati</taxon>
        <taxon>Actinomycetota</taxon>
        <taxon>Candidatus Geothermincolia</taxon>
        <taxon>Candidatus Geothermincolales</taxon>
        <taxon>Candidatus Anoxymicrobiaceae</taxon>
        <taxon>Candidatus Anoxymicrobium</taxon>
    </lineage>
</organism>